<name>A0A844G879_9NEIS</name>
<reference evidence="1 2" key="1">
    <citation type="submission" date="2019-11" db="EMBL/GenBank/DDBJ databases">
        <title>Draft genome sequence of Paludibacterium sp. dN18-1.</title>
        <authorList>
            <person name="Im W.-T."/>
        </authorList>
    </citation>
    <scope>NUCLEOTIDE SEQUENCE [LARGE SCALE GENOMIC DNA]</scope>
    <source>
        <strain evidence="2">dN 18-1</strain>
    </source>
</reference>
<keyword evidence="2" id="KW-1185">Reference proteome</keyword>
<dbReference type="EMBL" id="WLYX01000001">
    <property type="protein sequence ID" value="MTD32513.1"/>
    <property type="molecule type" value="Genomic_DNA"/>
</dbReference>
<organism evidence="1 2">
    <name type="scientific">Paludibacterium denitrificans</name>
    <dbReference type="NCBI Taxonomy" id="2675226"/>
    <lineage>
        <taxon>Bacteria</taxon>
        <taxon>Pseudomonadati</taxon>
        <taxon>Pseudomonadota</taxon>
        <taxon>Betaproteobacteria</taxon>
        <taxon>Neisseriales</taxon>
        <taxon>Chromobacteriaceae</taxon>
        <taxon>Paludibacterium</taxon>
    </lineage>
</organism>
<accession>A0A844G879</accession>
<evidence type="ECO:0000313" key="2">
    <source>
        <dbReference type="Proteomes" id="UP000446658"/>
    </source>
</evidence>
<comment type="caution">
    <text evidence="1">The sequence shown here is derived from an EMBL/GenBank/DDBJ whole genome shotgun (WGS) entry which is preliminary data.</text>
</comment>
<proteinExistence type="predicted"/>
<sequence length="133" mass="14778">MPAPWSIRCAKNPRNRLSKTIVVTELTVADIRQLLIDSSLQANPQAMSPEQQADTILDKMLLPGVDLAAVRQITGLDRAGLADFNQSELQTIADHCRALNPLFSGCWPGWRKRNSGRRSRHCPTFSGRTARNV</sequence>
<dbReference type="AlphaFoldDB" id="A0A844G879"/>
<dbReference type="Proteomes" id="UP000446658">
    <property type="component" value="Unassembled WGS sequence"/>
</dbReference>
<protein>
    <submittedName>
        <fullName evidence="1">Uncharacterized protein</fullName>
    </submittedName>
</protein>
<dbReference type="RefSeq" id="WP_230368949.1">
    <property type="nucleotide sequence ID" value="NZ_WLYX01000001.1"/>
</dbReference>
<gene>
    <name evidence="1" type="ORF">GKE73_02005</name>
</gene>
<evidence type="ECO:0000313" key="1">
    <source>
        <dbReference type="EMBL" id="MTD32513.1"/>
    </source>
</evidence>